<dbReference type="Proteomes" id="UP000234681">
    <property type="component" value="Chromosome 3"/>
</dbReference>
<evidence type="ECO:0000313" key="1">
    <source>
        <dbReference type="EMBL" id="EDL96445.1"/>
    </source>
</evidence>
<proteinExistence type="predicted"/>
<organism evidence="1 2">
    <name type="scientific">Rattus norvegicus</name>
    <name type="common">Rat</name>
    <dbReference type="NCBI Taxonomy" id="10116"/>
    <lineage>
        <taxon>Eukaryota</taxon>
        <taxon>Metazoa</taxon>
        <taxon>Chordata</taxon>
        <taxon>Craniata</taxon>
        <taxon>Vertebrata</taxon>
        <taxon>Euteleostomi</taxon>
        <taxon>Mammalia</taxon>
        <taxon>Eutheria</taxon>
        <taxon>Euarchontoglires</taxon>
        <taxon>Glires</taxon>
        <taxon>Rodentia</taxon>
        <taxon>Myomorpha</taxon>
        <taxon>Muroidea</taxon>
        <taxon>Muridae</taxon>
        <taxon>Murinae</taxon>
        <taxon>Rattus</taxon>
    </lineage>
</organism>
<reference evidence="1 2" key="1">
    <citation type="submission" date="2005-09" db="EMBL/GenBank/DDBJ databases">
        <authorList>
            <person name="Mural R.J."/>
            <person name="Li P.W."/>
            <person name="Adams M.D."/>
            <person name="Amanatides P.G."/>
            <person name="Baden-Tillson H."/>
            <person name="Barnstead M."/>
            <person name="Chin S.H."/>
            <person name="Dew I."/>
            <person name="Evans C.A."/>
            <person name="Ferriera S."/>
            <person name="Flanigan M."/>
            <person name="Fosler C."/>
            <person name="Glodek A."/>
            <person name="Gu Z."/>
            <person name="Holt R.A."/>
            <person name="Jennings D."/>
            <person name="Kraft C.L."/>
            <person name="Lu F."/>
            <person name="Nguyen T."/>
            <person name="Nusskern D.R."/>
            <person name="Pfannkoch C.M."/>
            <person name="Sitter C."/>
            <person name="Sutton G.G."/>
            <person name="Venter J.C."/>
            <person name="Wang Z."/>
            <person name="Woodage T."/>
            <person name="Zheng X.H."/>
            <person name="Zhong F."/>
        </authorList>
    </citation>
    <scope>NUCLEOTIDE SEQUENCE [LARGE SCALE GENOMIC DNA]</scope>
    <source>
        <strain>BN</strain>
        <strain evidence="2">Sprague-Dawley</strain>
    </source>
</reference>
<name>A6JXG4_RAT</name>
<protein>
    <submittedName>
        <fullName evidence="1">RCG32434</fullName>
    </submittedName>
</protein>
<feature type="non-terminal residue" evidence="1">
    <location>
        <position position="12"/>
    </location>
</feature>
<evidence type="ECO:0000313" key="2">
    <source>
        <dbReference type="Proteomes" id="UP000234681"/>
    </source>
</evidence>
<dbReference type="EMBL" id="CH474005">
    <property type="protein sequence ID" value="EDL96445.1"/>
    <property type="molecule type" value="Genomic_DNA"/>
</dbReference>
<sequence length="12" mass="1277">MEASGKGRQENA</sequence>
<gene>
    <name evidence="1" type="ORF">rCG_32434</name>
</gene>
<accession>A6JXG4</accession>